<dbReference type="Pfam" id="PF00512">
    <property type="entry name" value="HisKA"/>
    <property type="match status" value="1"/>
</dbReference>
<reference evidence="7 8" key="1">
    <citation type="submission" date="2019-10" db="EMBL/GenBank/DDBJ databases">
        <title>A soil myxobacterium in the family Polyangiaceae.</title>
        <authorList>
            <person name="Li Y."/>
            <person name="Wang J."/>
        </authorList>
    </citation>
    <scope>NUCLEOTIDE SEQUENCE [LARGE SCALE GENOMIC DNA]</scope>
    <source>
        <strain evidence="7 8">DSM 14734</strain>
    </source>
</reference>
<dbReference type="CDD" id="cd00075">
    <property type="entry name" value="HATPase"/>
    <property type="match status" value="1"/>
</dbReference>
<dbReference type="InterPro" id="IPR013656">
    <property type="entry name" value="PAS_4"/>
</dbReference>
<dbReference type="Pfam" id="PF08448">
    <property type="entry name" value="PAS_4"/>
    <property type="match status" value="2"/>
</dbReference>
<dbReference type="NCBIfam" id="TIGR00229">
    <property type="entry name" value="sensory_box"/>
    <property type="match status" value="2"/>
</dbReference>
<evidence type="ECO:0000259" key="6">
    <source>
        <dbReference type="PROSITE" id="PS50113"/>
    </source>
</evidence>
<dbReference type="RefSeq" id="WP_153817615.1">
    <property type="nucleotide sequence ID" value="NZ_WJIE01000001.1"/>
</dbReference>
<dbReference type="InterPro" id="IPR003594">
    <property type="entry name" value="HATPase_dom"/>
</dbReference>
<evidence type="ECO:0000259" key="4">
    <source>
        <dbReference type="PROSITE" id="PS50109"/>
    </source>
</evidence>
<dbReference type="Gene3D" id="3.30.565.10">
    <property type="entry name" value="Histidine kinase-like ATPase, C-terminal domain"/>
    <property type="match status" value="1"/>
</dbReference>
<dbReference type="Pfam" id="PF13185">
    <property type="entry name" value="GAF_2"/>
    <property type="match status" value="1"/>
</dbReference>
<dbReference type="PROSITE" id="PS50112">
    <property type="entry name" value="PAS"/>
    <property type="match status" value="2"/>
</dbReference>
<dbReference type="EC" id="2.7.13.3" evidence="2"/>
<dbReference type="Gene3D" id="3.30.450.20">
    <property type="entry name" value="PAS domain"/>
    <property type="match status" value="2"/>
</dbReference>
<comment type="caution">
    <text evidence="7">The sequence shown here is derived from an EMBL/GenBank/DDBJ whole genome shotgun (WGS) entry which is preliminary data.</text>
</comment>
<feature type="domain" description="PAC" evidence="6">
    <location>
        <begin position="384"/>
        <end position="436"/>
    </location>
</feature>
<dbReference type="OrthoDB" id="5481157at2"/>
<accession>A0A6N7PP97</accession>
<dbReference type="InterPro" id="IPR003018">
    <property type="entry name" value="GAF"/>
</dbReference>
<dbReference type="InterPro" id="IPR005467">
    <property type="entry name" value="His_kinase_dom"/>
</dbReference>
<name>A0A6N7PP97_9BACT</name>
<dbReference type="SMART" id="SM00086">
    <property type="entry name" value="PAC"/>
    <property type="match status" value="2"/>
</dbReference>
<dbReference type="InterPro" id="IPR036097">
    <property type="entry name" value="HisK_dim/P_sf"/>
</dbReference>
<evidence type="ECO:0000313" key="7">
    <source>
        <dbReference type="EMBL" id="MRG90731.1"/>
    </source>
</evidence>
<dbReference type="InterPro" id="IPR004358">
    <property type="entry name" value="Sig_transdc_His_kin-like_C"/>
</dbReference>
<dbReference type="Gene3D" id="1.10.287.130">
    <property type="match status" value="1"/>
</dbReference>
<comment type="catalytic activity">
    <reaction evidence="1">
        <text>ATP + protein L-histidine = ADP + protein N-phospho-L-histidine.</text>
        <dbReference type="EC" id="2.7.13.3"/>
    </reaction>
</comment>
<dbReference type="InterPro" id="IPR001610">
    <property type="entry name" value="PAC"/>
</dbReference>
<sequence length="799" mass="87786">MADEAGPDRPSGLRLGAFLRSSGERIVQEWSSRVRALPIARALPELALRDHIPDILDGLARTLEGEGSAVHLRAPDLHALARLEVGFDLQEVVTEYGVLRRCVLDIWSRESGELTPVRDVLAFDQAIDAAIGAAVATYTATRERTLRALDAVSNAALNSEGLHNFLQSFLVGLRETSPIVDSASMYVVEEEELVVRAAVGPAQEESLGARIRLGECLAGRAALAAAPLESVDTREDPRITSAGINKERLRSAYAVPLLIESRVAAVIVVGSEKVRALSDEDRLLVRTLAARAAAILALERSRDETHKALAMLSSFTESSPLGLAFVDTELRYVLVNTALAELHGRRRGEFPGKPIRAFVDPAQLEEVERVLRRVLETGEPVVGREFTMELPPGSGRMLHRLVRYFPVRGADGAIWGVGVVGEDITERRSAEEALRRSRAALSESEQRLRLVVDSLPDLINIVGADERYRLTNKAYEAWFGVPPESLAGKRIVEVIGEENYRTAKPLFERVMRGETVRHEHPFVFRGGRRGFVEVTFVPQVTAAGRVIGFVSLVSDITERKRREAEDLRRLEFEQQLIGIVSHDLRNPLSAITLAATVLLRREDLDERATKTAARILASAERASRLIRDLLDFTSARLGRGIPISPREVELHSFVAGVLEEVRLVYPDREFPSQQAGDGRGAFDTDRIAQVITNITSNAVQYSPPGTPITVKTEGRAEELAVSVHNEGPAIPDEIRPHLFAPMHRGVLPGDSRARSVGLGLYIVKSIVEAHGGRIEVRSTNEEGTTFTVLLPRQARKRGG</sequence>
<dbReference type="SUPFAM" id="SSF55874">
    <property type="entry name" value="ATPase domain of HSP90 chaperone/DNA topoisomerase II/histidine kinase"/>
    <property type="match status" value="1"/>
</dbReference>
<dbReference type="SMART" id="SM00065">
    <property type="entry name" value="GAF"/>
    <property type="match status" value="1"/>
</dbReference>
<dbReference type="PANTHER" id="PTHR43065">
    <property type="entry name" value="SENSOR HISTIDINE KINASE"/>
    <property type="match status" value="1"/>
</dbReference>
<dbReference type="EMBL" id="WJIE01000001">
    <property type="protein sequence ID" value="MRG90731.1"/>
    <property type="molecule type" value="Genomic_DNA"/>
</dbReference>
<dbReference type="GO" id="GO:0000155">
    <property type="term" value="F:phosphorelay sensor kinase activity"/>
    <property type="evidence" value="ECO:0007669"/>
    <property type="project" value="InterPro"/>
</dbReference>
<dbReference type="SMART" id="SM00091">
    <property type="entry name" value="PAS"/>
    <property type="match status" value="2"/>
</dbReference>
<dbReference type="CDD" id="cd00082">
    <property type="entry name" value="HisKA"/>
    <property type="match status" value="1"/>
</dbReference>
<dbReference type="InterPro" id="IPR029016">
    <property type="entry name" value="GAF-like_dom_sf"/>
</dbReference>
<dbReference type="AlphaFoldDB" id="A0A6N7PP97"/>
<feature type="domain" description="PAS" evidence="5">
    <location>
        <begin position="444"/>
        <end position="514"/>
    </location>
</feature>
<dbReference type="Proteomes" id="UP000440224">
    <property type="component" value="Unassembled WGS sequence"/>
</dbReference>
<keyword evidence="3" id="KW-0597">Phosphoprotein</keyword>
<dbReference type="SUPFAM" id="SSF55785">
    <property type="entry name" value="PYP-like sensor domain (PAS domain)"/>
    <property type="match status" value="2"/>
</dbReference>
<dbReference type="SUPFAM" id="SSF47384">
    <property type="entry name" value="Homodimeric domain of signal transducing histidine kinase"/>
    <property type="match status" value="1"/>
</dbReference>
<feature type="domain" description="PAC" evidence="6">
    <location>
        <begin position="516"/>
        <end position="568"/>
    </location>
</feature>
<dbReference type="PANTHER" id="PTHR43065:SF42">
    <property type="entry name" value="TWO-COMPONENT SENSOR PPRA"/>
    <property type="match status" value="1"/>
</dbReference>
<dbReference type="Pfam" id="PF02518">
    <property type="entry name" value="HATPase_c"/>
    <property type="match status" value="1"/>
</dbReference>
<evidence type="ECO:0000259" key="5">
    <source>
        <dbReference type="PROSITE" id="PS50112"/>
    </source>
</evidence>
<evidence type="ECO:0000313" key="8">
    <source>
        <dbReference type="Proteomes" id="UP000440224"/>
    </source>
</evidence>
<dbReference type="Gene3D" id="3.30.450.40">
    <property type="match status" value="1"/>
</dbReference>
<dbReference type="PRINTS" id="PR00344">
    <property type="entry name" value="BCTRLSENSOR"/>
</dbReference>
<feature type="domain" description="PAS" evidence="5">
    <location>
        <begin position="308"/>
        <end position="378"/>
    </location>
</feature>
<evidence type="ECO:0000256" key="1">
    <source>
        <dbReference type="ARBA" id="ARBA00000085"/>
    </source>
</evidence>
<dbReference type="SMART" id="SM00387">
    <property type="entry name" value="HATPase_c"/>
    <property type="match status" value="1"/>
</dbReference>
<evidence type="ECO:0000256" key="2">
    <source>
        <dbReference type="ARBA" id="ARBA00012438"/>
    </source>
</evidence>
<dbReference type="InterPro" id="IPR036890">
    <property type="entry name" value="HATPase_C_sf"/>
</dbReference>
<dbReference type="InterPro" id="IPR003661">
    <property type="entry name" value="HisK_dim/P_dom"/>
</dbReference>
<evidence type="ECO:0000256" key="3">
    <source>
        <dbReference type="ARBA" id="ARBA00022553"/>
    </source>
</evidence>
<protein>
    <recommendedName>
        <fullName evidence="2">histidine kinase</fullName>
        <ecNumber evidence="2">2.7.13.3</ecNumber>
    </recommendedName>
</protein>
<dbReference type="InterPro" id="IPR000014">
    <property type="entry name" value="PAS"/>
</dbReference>
<dbReference type="CDD" id="cd00130">
    <property type="entry name" value="PAS"/>
    <property type="match status" value="2"/>
</dbReference>
<organism evidence="7 8">
    <name type="scientific">Polyangium spumosum</name>
    <dbReference type="NCBI Taxonomy" id="889282"/>
    <lineage>
        <taxon>Bacteria</taxon>
        <taxon>Pseudomonadati</taxon>
        <taxon>Myxococcota</taxon>
        <taxon>Polyangia</taxon>
        <taxon>Polyangiales</taxon>
        <taxon>Polyangiaceae</taxon>
        <taxon>Polyangium</taxon>
    </lineage>
</organism>
<dbReference type="SUPFAM" id="SSF55781">
    <property type="entry name" value="GAF domain-like"/>
    <property type="match status" value="1"/>
</dbReference>
<dbReference type="InterPro" id="IPR000700">
    <property type="entry name" value="PAS-assoc_C"/>
</dbReference>
<dbReference type="SMART" id="SM00388">
    <property type="entry name" value="HisKA"/>
    <property type="match status" value="1"/>
</dbReference>
<gene>
    <name evidence="7" type="ORF">GF068_02150</name>
</gene>
<feature type="domain" description="Histidine kinase" evidence="4">
    <location>
        <begin position="579"/>
        <end position="794"/>
    </location>
</feature>
<proteinExistence type="predicted"/>
<dbReference type="PROSITE" id="PS50109">
    <property type="entry name" value="HIS_KIN"/>
    <property type="match status" value="1"/>
</dbReference>
<keyword evidence="8" id="KW-1185">Reference proteome</keyword>
<dbReference type="InterPro" id="IPR035965">
    <property type="entry name" value="PAS-like_dom_sf"/>
</dbReference>
<dbReference type="PROSITE" id="PS50113">
    <property type="entry name" value="PAC"/>
    <property type="match status" value="2"/>
</dbReference>